<evidence type="ECO:0000313" key="4">
    <source>
        <dbReference type="EMBL" id="EDO16126.1"/>
    </source>
</evidence>
<dbReference type="eggNOG" id="ENOG502QWM7">
    <property type="taxonomic scope" value="Eukaryota"/>
</dbReference>
<dbReference type="GO" id="GO:0007029">
    <property type="term" value="P:endoplasmic reticulum organization"/>
    <property type="evidence" value="ECO:0007669"/>
    <property type="project" value="EnsemblFungi"/>
</dbReference>
<evidence type="ECO:0000313" key="5">
    <source>
        <dbReference type="Proteomes" id="UP000000267"/>
    </source>
</evidence>
<name>A7TNK9_VANPO</name>
<dbReference type="Proteomes" id="UP000000267">
    <property type="component" value="Unassembled WGS sequence"/>
</dbReference>
<evidence type="ECO:0000259" key="3">
    <source>
        <dbReference type="Pfam" id="PF26242"/>
    </source>
</evidence>
<feature type="region of interest" description="Disordered" evidence="1">
    <location>
        <begin position="1"/>
        <end position="57"/>
    </location>
</feature>
<dbReference type="AlphaFoldDB" id="A7TNK9"/>
<dbReference type="OMA" id="MQKMCDC"/>
<dbReference type="Pfam" id="PF24707">
    <property type="entry name" value="Swc3"/>
    <property type="match status" value="1"/>
</dbReference>
<dbReference type="PhylomeDB" id="A7TNK9"/>
<gene>
    <name evidence="4" type="ORF">Kpol_1070p8</name>
</gene>
<dbReference type="STRING" id="436907.A7TNK9"/>
<dbReference type="InterPro" id="IPR037651">
    <property type="entry name" value="Swc3"/>
</dbReference>
<dbReference type="EMBL" id="DS480432">
    <property type="protein sequence ID" value="EDO16126.1"/>
    <property type="molecule type" value="Genomic_DNA"/>
</dbReference>
<feature type="compositionally biased region" description="Low complexity" evidence="1">
    <location>
        <begin position="265"/>
        <end position="285"/>
    </location>
</feature>
<dbReference type="InParanoid" id="A7TNK9"/>
<dbReference type="PANTHER" id="PTHR28108">
    <property type="entry name" value="SWR1-COMPLEX PROTEIN 3"/>
    <property type="match status" value="1"/>
</dbReference>
<protein>
    <recommendedName>
        <fullName evidence="6">SWR1-complex protein 3</fullName>
    </recommendedName>
</protein>
<feature type="domain" description="SWR1-complex protein 3" evidence="2">
    <location>
        <begin position="63"/>
        <end position="171"/>
    </location>
</feature>
<feature type="domain" description="Swc3 C-terminal" evidence="3">
    <location>
        <begin position="562"/>
        <end position="734"/>
    </location>
</feature>
<dbReference type="InterPro" id="IPR058986">
    <property type="entry name" value="Swc3_C"/>
</dbReference>
<organism evidence="5">
    <name type="scientific">Vanderwaltozyma polyspora (strain ATCC 22028 / DSM 70294 / BCRC 21397 / CBS 2163 / NBRC 10782 / NRRL Y-8283 / UCD 57-17)</name>
    <name type="common">Kluyveromyces polysporus</name>
    <dbReference type="NCBI Taxonomy" id="436907"/>
    <lineage>
        <taxon>Eukaryota</taxon>
        <taxon>Fungi</taxon>
        <taxon>Dikarya</taxon>
        <taxon>Ascomycota</taxon>
        <taxon>Saccharomycotina</taxon>
        <taxon>Saccharomycetes</taxon>
        <taxon>Saccharomycetales</taxon>
        <taxon>Saccharomycetaceae</taxon>
        <taxon>Vanderwaltozyma</taxon>
    </lineage>
</organism>
<feature type="compositionally biased region" description="Basic and acidic residues" evidence="1">
    <location>
        <begin position="514"/>
        <end position="542"/>
    </location>
</feature>
<feature type="compositionally biased region" description="Basic and acidic residues" evidence="1">
    <location>
        <begin position="463"/>
        <end position="485"/>
    </location>
</feature>
<feature type="region of interest" description="Disordered" evidence="1">
    <location>
        <begin position="182"/>
        <end position="223"/>
    </location>
</feature>
<dbReference type="GO" id="GO:0031492">
    <property type="term" value="F:nucleosomal DNA binding"/>
    <property type="evidence" value="ECO:0007669"/>
    <property type="project" value="EnsemblFungi"/>
</dbReference>
<dbReference type="InterPro" id="IPR057558">
    <property type="entry name" value="Swc3_dom"/>
</dbReference>
<dbReference type="GeneID" id="5544285"/>
<dbReference type="OrthoDB" id="4097064at2759"/>
<feature type="compositionally biased region" description="Basic and acidic residues" evidence="1">
    <location>
        <begin position="366"/>
        <end position="425"/>
    </location>
</feature>
<dbReference type="PANTHER" id="PTHR28108:SF1">
    <property type="entry name" value="SWR1-COMPLEX PROTEIN 3"/>
    <property type="match status" value="1"/>
</dbReference>
<dbReference type="GO" id="GO:0000812">
    <property type="term" value="C:Swr1 complex"/>
    <property type="evidence" value="ECO:0007669"/>
    <property type="project" value="EnsemblFungi"/>
</dbReference>
<feature type="region of interest" description="Disordered" evidence="1">
    <location>
        <begin position="333"/>
        <end position="562"/>
    </location>
</feature>
<proteinExistence type="predicted"/>
<feature type="region of interest" description="Disordered" evidence="1">
    <location>
        <begin position="265"/>
        <end position="288"/>
    </location>
</feature>
<dbReference type="FunCoup" id="A7TNK9">
    <property type="interactions" value="138"/>
</dbReference>
<evidence type="ECO:0008006" key="6">
    <source>
        <dbReference type="Google" id="ProtNLM"/>
    </source>
</evidence>
<feature type="compositionally biased region" description="Low complexity" evidence="1">
    <location>
        <begin position="353"/>
        <end position="365"/>
    </location>
</feature>
<feature type="compositionally biased region" description="Basic and acidic residues" evidence="1">
    <location>
        <begin position="436"/>
        <end position="452"/>
    </location>
</feature>
<evidence type="ECO:0000259" key="2">
    <source>
        <dbReference type="Pfam" id="PF24707"/>
    </source>
</evidence>
<dbReference type="KEGG" id="vpo:Kpol_1070p8"/>
<accession>A7TNK9</accession>
<feature type="compositionally biased region" description="Acidic residues" evidence="1">
    <location>
        <begin position="502"/>
        <end position="513"/>
    </location>
</feature>
<sequence>MPVKLRNRVKKELDLPAEEQPSPVSRRGKRKRRNGNDDDDDADKELDTYGQNSTTIKNNVTGRPFELVSDLPASTEIPQYNSALVHPLSVKNSGVLYNSLITSRNTWTHGEMFEVYWTKPIKTTKDDGTNIKEDDTNNFMIRERMQKMCDCRMIAGPHTFPARLFILKNEQAEIKWQEEQDLKKKMKEDKKKNDAEEKKKRMEERKQKQLIRKQEKEKKAQLQKEMKLKVKAEQEMLKLKKKEEQKRIKEEQKKLKKAALANKVVKPAATSTTTKKAPTPAKNTVNDPKMIANLNLMAQRNPKLNNLMSKVAKGEATLEQVEKFKFYIEVARNMPAPPGWKPPTVKTPKPQLTTETKSKPSTSKSDTSKEAVESPKGSEMKLDSKDSKQANAKDVKSDENEVSVSDEKAMSNLDEKNGLDTKAKPNPETQTSNPDSKTENNNDSKTSAEEVVNKNGTKNSGDNSKEEENGTAIPEKDNMTVPKEDDNQEVLTSRNEEKFIDNEEDLSENDEDSPDSKESTADIKEENKDISEITESRTEKKSDKPKRKGRKSKDPEVEAEEKEMQLTAFQLKYVDDSELVLEYQEYTNSRYRLPREAIIELVEGEENEFILSWILVHNSKEINRYKNRRIKDLLKGVRDEEKKKTIIDQYNVYEERGCPTPLYTPMTITLKDIHKKYTPIVMNSVDSLEKVQNIMKSILETGTRLTGYNLWYQLDGYEDKDLAENIRYELVEYEAGLSSKRHRRQ</sequence>
<dbReference type="Pfam" id="PF26242">
    <property type="entry name" value="Swc3_C"/>
    <property type="match status" value="1"/>
</dbReference>
<reference evidence="4 5" key="1">
    <citation type="journal article" date="2007" name="Proc. Natl. Acad. Sci. U.S.A.">
        <title>Independent sorting-out of thousands of duplicated gene pairs in two yeast species descended from a whole-genome duplication.</title>
        <authorList>
            <person name="Scannell D.R."/>
            <person name="Frank A.C."/>
            <person name="Conant G.C."/>
            <person name="Byrne K.P."/>
            <person name="Woolfit M."/>
            <person name="Wolfe K.H."/>
        </authorList>
    </citation>
    <scope>NUCLEOTIDE SEQUENCE [LARGE SCALE GENOMIC DNA]</scope>
    <source>
        <strain evidence="5">ATCC 22028 / DSM 70294 / BCRC 21397 / CBS 2163 / NBRC 10782 / NRRL Y-8283 / UCD 57-17</strain>
    </source>
</reference>
<dbReference type="GO" id="GO:0140849">
    <property type="term" value="F:ATP-dependent H2AZ histone chaperone activity"/>
    <property type="evidence" value="ECO:0007669"/>
    <property type="project" value="InterPro"/>
</dbReference>
<dbReference type="HOGENOM" id="CLU_008595_1_0_1"/>
<evidence type="ECO:0000256" key="1">
    <source>
        <dbReference type="SAM" id="MobiDB-lite"/>
    </source>
</evidence>
<keyword evidence="5" id="KW-1185">Reference proteome</keyword>
<dbReference type="RefSeq" id="XP_001643984.1">
    <property type="nucleotide sequence ID" value="XM_001643934.1"/>
</dbReference>